<dbReference type="AlphaFoldDB" id="A0A0U5BBU2"/>
<dbReference type="Pfam" id="PF01408">
    <property type="entry name" value="GFO_IDH_MocA"/>
    <property type="match status" value="1"/>
</dbReference>
<dbReference type="InterPro" id="IPR000683">
    <property type="entry name" value="Gfo/Idh/MocA-like_OxRdtase_N"/>
</dbReference>
<evidence type="ECO:0000313" key="6">
    <source>
        <dbReference type="EMBL" id="BAU33216.1"/>
    </source>
</evidence>
<dbReference type="Gene3D" id="3.30.360.10">
    <property type="entry name" value="Dihydrodipicolinate Reductase, domain 2"/>
    <property type="match status" value="1"/>
</dbReference>
<dbReference type="SUPFAM" id="SSF55347">
    <property type="entry name" value="Glyceraldehyde-3-phosphate dehydrogenase-like, C-terminal domain"/>
    <property type="match status" value="1"/>
</dbReference>
<dbReference type="EMBL" id="AP017315">
    <property type="protein sequence ID" value="BAU33216.1"/>
    <property type="molecule type" value="Genomic_DNA"/>
</dbReference>
<dbReference type="PANTHER" id="PTHR22604:SF105">
    <property type="entry name" value="TRANS-1,2-DIHYDROBENZENE-1,2-DIOL DEHYDROGENASE"/>
    <property type="match status" value="1"/>
</dbReference>
<dbReference type="Proteomes" id="UP000218965">
    <property type="component" value="Chromosome"/>
</dbReference>
<evidence type="ECO:0000256" key="1">
    <source>
        <dbReference type="ARBA" id="ARBA00010928"/>
    </source>
</evidence>
<name>A0A0U5BBU2_9MICO</name>
<evidence type="ECO:0000256" key="2">
    <source>
        <dbReference type="ARBA" id="ARBA00023002"/>
    </source>
</evidence>
<sequence>MAHTHLGWGILATGGIAHAFASDLTREGFRIAAVGSRREDAARAFATEFGIPNAHASYEALVADDSVDVVYVATPHPMHVENALLAIDAGKHVLIEKPVTLNARDAQRIADRASERGVVVMEAMWTRFLPHMVRVRELLASGVLGEVRTVLADHTQALPTNPEHRLQNPDLGGGALLDLGIYPVSFAVDVLGLPQGIRAHASMTATGVDRQTAMIFDYADGRQAVLHTALDTAGPNRAAIIGTEGTIEIDRVFYTPTSFTHYDRSWSVVERFEQPVATRGMHFQAAELESRVAGAAPTELPFDESVAIMGLLDEVRSQIGLVYPAEAAQTGSVS</sequence>
<keyword evidence="3" id="KW-0520">NAD</keyword>
<evidence type="ECO:0000259" key="5">
    <source>
        <dbReference type="Pfam" id="PF22725"/>
    </source>
</evidence>
<dbReference type="InterPro" id="IPR036291">
    <property type="entry name" value="NAD(P)-bd_dom_sf"/>
</dbReference>
<dbReference type="PANTHER" id="PTHR22604">
    <property type="entry name" value="OXIDOREDUCTASES"/>
    <property type="match status" value="1"/>
</dbReference>
<evidence type="ECO:0000259" key="4">
    <source>
        <dbReference type="Pfam" id="PF01408"/>
    </source>
</evidence>
<proteinExistence type="inferred from homology"/>
<dbReference type="InterPro" id="IPR050984">
    <property type="entry name" value="Gfo/Idh/MocA_domain"/>
</dbReference>
<protein>
    <submittedName>
        <fullName evidence="6">Oxidoreductase domain-containing protein</fullName>
    </submittedName>
</protein>
<evidence type="ECO:0000256" key="3">
    <source>
        <dbReference type="ARBA" id="ARBA00023027"/>
    </source>
</evidence>
<evidence type="ECO:0000313" key="7">
    <source>
        <dbReference type="Proteomes" id="UP000218965"/>
    </source>
</evidence>
<comment type="similarity">
    <text evidence="1">Belongs to the Gfo/Idh/MocA family.</text>
</comment>
<keyword evidence="2" id="KW-0560">Oxidoreductase</keyword>
<accession>A0A0U5BBU2</accession>
<organism evidence="6 7">
    <name type="scientific">Microcella alkaliphila</name>
    <dbReference type="NCBI Taxonomy" id="279828"/>
    <lineage>
        <taxon>Bacteria</taxon>
        <taxon>Bacillati</taxon>
        <taxon>Actinomycetota</taxon>
        <taxon>Actinomycetes</taxon>
        <taxon>Micrococcales</taxon>
        <taxon>Microbacteriaceae</taxon>
        <taxon>Microcella</taxon>
    </lineage>
</organism>
<reference evidence="6 7" key="2">
    <citation type="submission" date="2016-01" db="EMBL/GenBank/DDBJ databases">
        <title>Microcella alkaliphila JAM AC0309 whole genome shotgun sequence.</title>
        <authorList>
            <person name="Kurata A."/>
            <person name="Hirose Y."/>
            <person name="Kishimoto N."/>
            <person name="Kobayashi T."/>
        </authorList>
    </citation>
    <scope>NUCLEOTIDE SEQUENCE [LARGE SCALE GENOMIC DNA]</scope>
    <source>
        <strain evidence="6 7">JAM AC0309</strain>
    </source>
</reference>
<dbReference type="RefSeq" id="WP_231923942.1">
    <property type="nucleotide sequence ID" value="NZ_AP017315.1"/>
</dbReference>
<feature type="domain" description="GFO/IDH/MocA-like oxidoreductase" evidence="5">
    <location>
        <begin position="133"/>
        <end position="248"/>
    </location>
</feature>
<dbReference type="GO" id="GO:0000166">
    <property type="term" value="F:nucleotide binding"/>
    <property type="evidence" value="ECO:0007669"/>
    <property type="project" value="InterPro"/>
</dbReference>
<dbReference type="Pfam" id="PF22725">
    <property type="entry name" value="GFO_IDH_MocA_C3"/>
    <property type="match status" value="1"/>
</dbReference>
<dbReference type="SUPFAM" id="SSF51735">
    <property type="entry name" value="NAD(P)-binding Rossmann-fold domains"/>
    <property type="match status" value="1"/>
</dbReference>
<dbReference type="InterPro" id="IPR055170">
    <property type="entry name" value="GFO_IDH_MocA-like_dom"/>
</dbReference>
<dbReference type="Gene3D" id="3.40.50.720">
    <property type="entry name" value="NAD(P)-binding Rossmann-like Domain"/>
    <property type="match status" value="1"/>
</dbReference>
<gene>
    <name evidence="6" type="ORF">MalAC0309_2374</name>
</gene>
<feature type="domain" description="Gfo/Idh/MocA-like oxidoreductase N-terminal" evidence="4">
    <location>
        <begin position="8"/>
        <end position="122"/>
    </location>
</feature>
<dbReference type="GO" id="GO:0016491">
    <property type="term" value="F:oxidoreductase activity"/>
    <property type="evidence" value="ECO:0007669"/>
    <property type="project" value="UniProtKB-KW"/>
</dbReference>
<dbReference type="KEGG" id="malk:MalAC0309_2374"/>
<reference evidence="7" key="1">
    <citation type="submission" date="2015-12" db="EMBL/GenBank/DDBJ databases">
        <authorList>
            <person name="Shamseldin A."/>
            <person name="Moawad H."/>
            <person name="Abd El-Rahim W.M."/>
            <person name="Sadowsky M.J."/>
        </authorList>
    </citation>
    <scope>NUCLEOTIDE SEQUENCE [LARGE SCALE GENOMIC DNA]</scope>
    <source>
        <strain evidence="7">JAM AC0309</strain>
    </source>
</reference>